<evidence type="ECO:0000313" key="2">
    <source>
        <dbReference type="Proteomes" id="UP000814033"/>
    </source>
</evidence>
<dbReference type="Proteomes" id="UP000814033">
    <property type="component" value="Unassembled WGS sequence"/>
</dbReference>
<reference evidence="1" key="1">
    <citation type="submission" date="2021-02" db="EMBL/GenBank/DDBJ databases">
        <authorList>
            <consortium name="DOE Joint Genome Institute"/>
            <person name="Ahrendt S."/>
            <person name="Looney B.P."/>
            <person name="Miyauchi S."/>
            <person name="Morin E."/>
            <person name="Drula E."/>
            <person name="Courty P.E."/>
            <person name="Chicoki N."/>
            <person name="Fauchery L."/>
            <person name="Kohler A."/>
            <person name="Kuo A."/>
            <person name="Labutti K."/>
            <person name="Pangilinan J."/>
            <person name="Lipzen A."/>
            <person name="Riley R."/>
            <person name="Andreopoulos W."/>
            <person name="He G."/>
            <person name="Johnson J."/>
            <person name="Barry K.W."/>
            <person name="Grigoriev I.V."/>
            <person name="Nagy L."/>
            <person name="Hibbett D."/>
            <person name="Henrissat B."/>
            <person name="Matheny P.B."/>
            <person name="Labbe J."/>
            <person name="Martin F."/>
        </authorList>
    </citation>
    <scope>NUCLEOTIDE SEQUENCE</scope>
    <source>
        <strain evidence="1">FP105234-sp</strain>
    </source>
</reference>
<evidence type="ECO:0000313" key="1">
    <source>
        <dbReference type="EMBL" id="KAI0048634.1"/>
    </source>
</evidence>
<keyword evidence="2" id="KW-1185">Reference proteome</keyword>
<dbReference type="EMBL" id="MU275884">
    <property type="protein sequence ID" value="KAI0048634.1"/>
    <property type="molecule type" value="Genomic_DNA"/>
</dbReference>
<reference evidence="1" key="2">
    <citation type="journal article" date="2022" name="New Phytol.">
        <title>Evolutionary transition to the ectomycorrhizal habit in the genomes of a hyperdiverse lineage of mushroom-forming fungi.</title>
        <authorList>
            <person name="Looney B."/>
            <person name="Miyauchi S."/>
            <person name="Morin E."/>
            <person name="Drula E."/>
            <person name="Courty P.E."/>
            <person name="Kohler A."/>
            <person name="Kuo A."/>
            <person name="LaButti K."/>
            <person name="Pangilinan J."/>
            <person name="Lipzen A."/>
            <person name="Riley R."/>
            <person name="Andreopoulos W."/>
            <person name="He G."/>
            <person name="Johnson J."/>
            <person name="Nolan M."/>
            <person name="Tritt A."/>
            <person name="Barry K.W."/>
            <person name="Grigoriev I.V."/>
            <person name="Nagy L.G."/>
            <person name="Hibbett D."/>
            <person name="Henrissat B."/>
            <person name="Matheny P.B."/>
            <person name="Labbe J."/>
            <person name="Martin F.M."/>
        </authorList>
    </citation>
    <scope>NUCLEOTIDE SEQUENCE</scope>
    <source>
        <strain evidence="1">FP105234-sp</strain>
    </source>
</reference>
<sequence length="180" mass="19915">MRFIALVSIHLRHLVRLASAHSSRSSPDSREVPWSSRTRRASFGTRTLLDYDAPYRTPEKPCGSDAQQWPEIQQHHFTPPQRIRDPAPSLDYSLESDSESSSSSSTTARTRSRRISTPASSVSPLAFPSSDDAHLEPLCPPPFHYARRRAVTACVVAEEGDVSDSASGYKSSAGPMRFPF</sequence>
<organism evidence="1 2">
    <name type="scientific">Auriscalpium vulgare</name>
    <dbReference type="NCBI Taxonomy" id="40419"/>
    <lineage>
        <taxon>Eukaryota</taxon>
        <taxon>Fungi</taxon>
        <taxon>Dikarya</taxon>
        <taxon>Basidiomycota</taxon>
        <taxon>Agaricomycotina</taxon>
        <taxon>Agaricomycetes</taxon>
        <taxon>Russulales</taxon>
        <taxon>Auriscalpiaceae</taxon>
        <taxon>Auriscalpium</taxon>
    </lineage>
</organism>
<gene>
    <name evidence="1" type="ORF">FA95DRAFT_1026019</name>
</gene>
<protein>
    <submittedName>
        <fullName evidence="1">Uncharacterized protein</fullName>
    </submittedName>
</protein>
<name>A0ACB8RWN2_9AGAM</name>
<accession>A0ACB8RWN2</accession>
<comment type="caution">
    <text evidence="1">The sequence shown here is derived from an EMBL/GenBank/DDBJ whole genome shotgun (WGS) entry which is preliminary data.</text>
</comment>
<proteinExistence type="predicted"/>